<keyword evidence="2" id="KW-1185">Reference proteome</keyword>
<dbReference type="InterPro" id="IPR032675">
    <property type="entry name" value="LRR_dom_sf"/>
</dbReference>
<name>A0A1U8B4P8_NELNU</name>
<dbReference type="KEGG" id="nnu:104610743"/>
<dbReference type="Proteomes" id="UP000189703">
    <property type="component" value="Unplaced"/>
</dbReference>
<dbReference type="Pfam" id="PF25019">
    <property type="entry name" value="LRR_R13L1-DRL21"/>
    <property type="match status" value="1"/>
</dbReference>
<dbReference type="AlphaFoldDB" id="A0A1U8B4P8"/>
<dbReference type="Gene3D" id="3.80.10.10">
    <property type="entry name" value="Ribonuclease Inhibitor"/>
    <property type="match status" value="4"/>
</dbReference>
<dbReference type="SUPFAM" id="SSF52058">
    <property type="entry name" value="L domain-like"/>
    <property type="match status" value="2"/>
</dbReference>
<evidence type="ECO:0000313" key="2">
    <source>
        <dbReference type="Proteomes" id="UP000189703"/>
    </source>
</evidence>
<dbReference type="OrthoDB" id="25838at2759"/>
<dbReference type="PANTHER" id="PTHR47186">
    <property type="entry name" value="LEUCINE-RICH REPEAT-CONTAINING PROTEIN 57"/>
    <property type="match status" value="1"/>
</dbReference>
<evidence type="ECO:0000313" key="3">
    <source>
        <dbReference type="RefSeq" id="XP_010275815.1"/>
    </source>
</evidence>
<dbReference type="RefSeq" id="XP_010275815.1">
    <property type="nucleotide sequence ID" value="XM_010277513.2"/>
</dbReference>
<dbReference type="eggNOG" id="KOG4658">
    <property type="taxonomic scope" value="Eukaryota"/>
</dbReference>
<sequence>MPHGIGMLISLQTLPEFVVGENNTRCSSSSSNIIGELKDLKHLKGQLHISKLENISVARDAKEAYLDNKECLRKLELVWSDKGSGNERTLEIIEGLQPHSNLEDLNISCYPGSRFPSWIKMLSNLQILQLCECKQLNALPPLGRLPLLKYLWIKGMSNIKHVGPEFCGQEFQSLEVLKLISNTEWEEWCFEGGVDDQEQQDTKCLQFFPSIGSLTIQNCPKLRRLPSYRFASLLSLNIADCNELTSPPRHGNFSYGESLSTSATAIGYQEFPFLRYLTITNCPKLRELPEHLPFLVSLHLEQCQELVAVPWVPSLCHLDLLEINNSILFARLPKLSALSYLWILGICLVQDFLQMLTSLENLHIKSCSGLGNKIMDLHYIVSLRHFEIENCHDVKSMTLPPKLQTLSVTACQSLEFFPTMIHNLTCLTHLTISQCSGFTSSPAVDGVRGLWPASLEFLCLKDFSNLDLPSRFWWLHNLTSLQTLIIVGCSSLKHFPNGLLPTLKRLCISDCKNLESLPEQMNLFTSLGHLSINKCSRLVTFPSGGLPKKLEKMQIGGCGDNLDMLPKCPGLSKLTSLE</sequence>
<gene>
    <name evidence="3" type="primary">LOC104610743</name>
</gene>
<evidence type="ECO:0000259" key="1">
    <source>
        <dbReference type="Pfam" id="PF25019"/>
    </source>
</evidence>
<dbReference type="PANTHER" id="PTHR47186:SF42">
    <property type="entry name" value="DISEASE RESISTANCE RPP13-LIKE PROTEIN 1"/>
    <property type="match status" value="1"/>
</dbReference>
<proteinExistence type="predicted"/>
<dbReference type="OMA" id="QKWGAAD"/>
<dbReference type="GeneID" id="104610743"/>
<organism evidence="2 3">
    <name type="scientific">Nelumbo nucifera</name>
    <name type="common">Sacred lotus</name>
    <dbReference type="NCBI Taxonomy" id="4432"/>
    <lineage>
        <taxon>Eukaryota</taxon>
        <taxon>Viridiplantae</taxon>
        <taxon>Streptophyta</taxon>
        <taxon>Embryophyta</taxon>
        <taxon>Tracheophyta</taxon>
        <taxon>Spermatophyta</taxon>
        <taxon>Magnoliopsida</taxon>
        <taxon>Proteales</taxon>
        <taxon>Nelumbonaceae</taxon>
        <taxon>Nelumbo</taxon>
    </lineage>
</organism>
<accession>A0A1U8B4P8</accession>
<reference evidence="3" key="1">
    <citation type="submission" date="2025-08" db="UniProtKB">
        <authorList>
            <consortium name="RefSeq"/>
        </authorList>
    </citation>
    <scope>IDENTIFICATION</scope>
</reference>
<protein>
    <submittedName>
        <fullName evidence="3">Disease resistance protein At3g14460 isoform X1</fullName>
    </submittedName>
</protein>
<feature type="domain" description="R13L1/DRL21-like LRR repeat region" evidence="1">
    <location>
        <begin position="34"/>
        <end position="156"/>
    </location>
</feature>
<dbReference type="InterPro" id="IPR056789">
    <property type="entry name" value="LRR_R13L1-DRL21"/>
</dbReference>